<keyword evidence="2" id="KW-0813">Transport</keyword>
<dbReference type="InterPro" id="IPR004680">
    <property type="entry name" value="Cit_transptr-like_dom"/>
</dbReference>
<evidence type="ECO:0000256" key="3">
    <source>
        <dbReference type="ARBA" id="ARBA00022692"/>
    </source>
</evidence>
<feature type="transmembrane region" description="Helical" evidence="7">
    <location>
        <begin position="235"/>
        <end position="252"/>
    </location>
</feature>
<dbReference type="EMBL" id="JAJEKE010000004">
    <property type="protein sequence ID" value="MCQ1529297.1"/>
    <property type="molecule type" value="Genomic_DNA"/>
</dbReference>
<comment type="caution">
    <text evidence="9">The sequence shown here is derived from an EMBL/GenBank/DDBJ whole genome shotgun (WGS) entry which is preliminary data.</text>
</comment>
<keyword evidence="3 7" id="KW-0812">Transmembrane</keyword>
<feature type="transmembrane region" description="Helical" evidence="7">
    <location>
        <begin position="81"/>
        <end position="104"/>
    </location>
</feature>
<feature type="transmembrane region" description="Helical" evidence="7">
    <location>
        <begin position="51"/>
        <end position="69"/>
    </location>
</feature>
<keyword evidence="10" id="KW-1185">Reference proteome</keyword>
<accession>A0ABT1NDH8</accession>
<organism evidence="9 10">
    <name type="scientific">Lutispora saccharofermentans</name>
    <dbReference type="NCBI Taxonomy" id="3024236"/>
    <lineage>
        <taxon>Bacteria</taxon>
        <taxon>Bacillati</taxon>
        <taxon>Bacillota</taxon>
        <taxon>Clostridia</taxon>
        <taxon>Lutisporales</taxon>
        <taxon>Lutisporaceae</taxon>
        <taxon>Lutispora</taxon>
    </lineage>
</organism>
<reference evidence="9 10" key="1">
    <citation type="submission" date="2021-10" db="EMBL/GenBank/DDBJ databases">
        <title>Lutispora strain m25 sp. nov., a thermophilic, non-spore-forming bacterium isolated from a lab-scale methanogenic bioreactor digesting anaerobic sludge.</title>
        <authorList>
            <person name="El Houari A."/>
            <person name="Mcdonald J."/>
        </authorList>
    </citation>
    <scope>NUCLEOTIDE SEQUENCE [LARGE SCALE GENOMIC DNA]</scope>
    <source>
        <strain evidence="10">m25</strain>
    </source>
</reference>
<evidence type="ECO:0000256" key="2">
    <source>
        <dbReference type="ARBA" id="ARBA00022448"/>
    </source>
</evidence>
<feature type="transmembrane region" description="Helical" evidence="7">
    <location>
        <begin position="323"/>
        <end position="339"/>
    </location>
</feature>
<dbReference type="Proteomes" id="UP001651880">
    <property type="component" value="Unassembled WGS sequence"/>
</dbReference>
<evidence type="ECO:0000259" key="8">
    <source>
        <dbReference type="Pfam" id="PF03600"/>
    </source>
</evidence>
<comment type="subcellular location">
    <subcellularLocation>
        <location evidence="1">Membrane</location>
        <topology evidence="1">Multi-pass membrane protein</topology>
    </subcellularLocation>
</comment>
<keyword evidence="4" id="KW-0677">Repeat</keyword>
<evidence type="ECO:0000313" key="9">
    <source>
        <dbReference type="EMBL" id="MCQ1529297.1"/>
    </source>
</evidence>
<proteinExistence type="predicted"/>
<evidence type="ECO:0000256" key="4">
    <source>
        <dbReference type="ARBA" id="ARBA00022737"/>
    </source>
</evidence>
<keyword evidence="5 7" id="KW-1133">Transmembrane helix</keyword>
<protein>
    <recommendedName>
        <fullName evidence="8">Citrate transporter-like domain-containing protein</fullName>
    </recommendedName>
</protein>
<feature type="transmembrane region" description="Helical" evidence="7">
    <location>
        <begin position="406"/>
        <end position="428"/>
    </location>
</feature>
<gene>
    <name evidence="9" type="ORF">LJD61_06995</name>
</gene>
<feature type="transmembrane region" description="Helical" evidence="7">
    <location>
        <begin position="182"/>
        <end position="200"/>
    </location>
</feature>
<dbReference type="Pfam" id="PF03600">
    <property type="entry name" value="CitMHS"/>
    <property type="match status" value="1"/>
</dbReference>
<evidence type="ECO:0000256" key="1">
    <source>
        <dbReference type="ARBA" id="ARBA00004141"/>
    </source>
</evidence>
<dbReference type="PANTHER" id="PTHR43652:SF1">
    <property type="entry name" value="RESPONSE REGULATOR"/>
    <property type="match status" value="1"/>
</dbReference>
<name>A0ABT1NDH8_9FIRM</name>
<feature type="transmembrane region" description="Helical" evidence="7">
    <location>
        <begin position="283"/>
        <end position="303"/>
    </location>
</feature>
<dbReference type="RefSeq" id="WP_255226813.1">
    <property type="nucleotide sequence ID" value="NZ_JAJEKE010000004.1"/>
</dbReference>
<evidence type="ECO:0000256" key="6">
    <source>
        <dbReference type="ARBA" id="ARBA00023136"/>
    </source>
</evidence>
<dbReference type="PANTHER" id="PTHR43652">
    <property type="entry name" value="BASIC AMINO ACID ANTIPORTER YFCC-RELATED"/>
    <property type="match status" value="1"/>
</dbReference>
<evidence type="ECO:0000256" key="5">
    <source>
        <dbReference type="ARBA" id="ARBA00022989"/>
    </source>
</evidence>
<sequence length="431" mass="46275">MTQQTICLIVFVVTLIGYISNKWPLALVSMTSFFVLTITGCLSASDALGCFSNSSAIIMACMFIVAAGLNRTQMIHKVTNLVYKVSGGSFIAGMAGYCLVTVLIAQVAPSAILIFTICYPLVVDFCRKMGKSPSKGLFSIALISIVSVVAFPIGSGATSYIANNELFATYGLAYKSHMFDPFLVRLPSIVMAYICGVFICPRFCPDYGPLEGGADQQNQQKKTVEKKPLDPVREVLGYGIFLAVVVGILLASYIGIPTWQICFAGAVLEILTGVLSEKEAMSALSLPPIFLYVGSLGLGNALVNTGAGDLIASLVTKMIGNDPSPVFVYALFWIVGFVMTQMMSNLALYSALTPVVLLTCASLGWNPIGLLSMVFTACWTSYLTPLSTVCVPFLMEVGGYKQKDLLKAGWLPALLITAVMIPWTLLMFPPF</sequence>
<feature type="transmembrane region" description="Helical" evidence="7">
    <location>
        <begin position="138"/>
        <end position="162"/>
    </location>
</feature>
<evidence type="ECO:0000313" key="10">
    <source>
        <dbReference type="Proteomes" id="UP001651880"/>
    </source>
</evidence>
<feature type="domain" description="Citrate transporter-like" evidence="8">
    <location>
        <begin position="18"/>
        <end position="373"/>
    </location>
</feature>
<evidence type="ECO:0000256" key="7">
    <source>
        <dbReference type="SAM" id="Phobius"/>
    </source>
</evidence>
<dbReference type="InterPro" id="IPR051679">
    <property type="entry name" value="DASS-Related_Transporters"/>
</dbReference>
<keyword evidence="6 7" id="KW-0472">Membrane</keyword>